<proteinExistence type="predicted"/>
<dbReference type="EMBL" id="JAVDXZ010000001">
    <property type="protein sequence ID" value="MDR7329548.1"/>
    <property type="molecule type" value="Genomic_DNA"/>
</dbReference>
<feature type="signal peptide" evidence="2">
    <location>
        <begin position="1"/>
        <end position="36"/>
    </location>
</feature>
<reference evidence="4" key="1">
    <citation type="submission" date="2023-07" db="EMBL/GenBank/DDBJ databases">
        <title>Sequencing the genomes of 1000 actinobacteria strains.</title>
        <authorList>
            <person name="Klenk H.-P."/>
        </authorList>
    </citation>
    <scope>NUCLEOTIDE SEQUENCE</scope>
    <source>
        <strain evidence="4">DSM 107476</strain>
    </source>
</reference>
<dbReference type="Pfam" id="PF24837">
    <property type="entry name" value="AMIN-like"/>
    <property type="match status" value="1"/>
</dbReference>
<dbReference type="Proteomes" id="UP001180840">
    <property type="component" value="Unassembled WGS sequence"/>
</dbReference>
<keyword evidence="5" id="KW-1185">Reference proteome</keyword>
<feature type="region of interest" description="Disordered" evidence="1">
    <location>
        <begin position="40"/>
        <end position="109"/>
    </location>
</feature>
<sequence length="245" mass="24620">MTHAPQNSQVRRRPACAVTALTAALALTLVACGDSADPAPATVTPTQTTTATASPASPASGNGSASASASASTPASTPASAPTTASPAATTTGAGMLGRPDTSAKRSEAAGEYDLAPVDVRVGSHEGFDRVVFEFAGAGTPGWFIDYTTEPRQQASGEPIAFTGDGALNVMITGVPYPFDASVPEEEWISAGPVAGEAGVIAGVTHDSIFEGQAQFTVGISGKQAPAYSVTLLEEPTRVVIDIKN</sequence>
<evidence type="ECO:0000256" key="1">
    <source>
        <dbReference type="SAM" id="MobiDB-lite"/>
    </source>
</evidence>
<gene>
    <name evidence="4" type="ORF">J2S39_001224</name>
</gene>
<protein>
    <recommendedName>
        <fullName evidence="3">AMIN-like domain-containing protein</fullName>
    </recommendedName>
</protein>
<accession>A0ABU1ZYT5</accession>
<feature type="compositionally biased region" description="Low complexity" evidence="1">
    <location>
        <begin position="40"/>
        <end position="94"/>
    </location>
</feature>
<dbReference type="InterPro" id="IPR056303">
    <property type="entry name" value="AMIN-like"/>
</dbReference>
<feature type="chain" id="PRO_5045842996" description="AMIN-like domain-containing protein" evidence="2">
    <location>
        <begin position="37"/>
        <end position="245"/>
    </location>
</feature>
<evidence type="ECO:0000313" key="4">
    <source>
        <dbReference type="EMBL" id="MDR7329548.1"/>
    </source>
</evidence>
<evidence type="ECO:0000313" key="5">
    <source>
        <dbReference type="Proteomes" id="UP001180840"/>
    </source>
</evidence>
<feature type="domain" description="AMIN-like" evidence="3">
    <location>
        <begin position="117"/>
        <end position="244"/>
    </location>
</feature>
<keyword evidence="2" id="KW-0732">Signal</keyword>
<dbReference type="RefSeq" id="WP_290194400.1">
    <property type="nucleotide sequence ID" value="NZ_CP047654.1"/>
</dbReference>
<comment type="caution">
    <text evidence="4">The sequence shown here is derived from an EMBL/GenBank/DDBJ whole genome shotgun (WGS) entry which is preliminary data.</text>
</comment>
<name>A0ABU1ZYT5_9CORY</name>
<evidence type="ECO:0000256" key="2">
    <source>
        <dbReference type="SAM" id="SignalP"/>
    </source>
</evidence>
<organism evidence="4 5">
    <name type="scientific">Corynebacterium guangdongense</name>
    <dbReference type="NCBI Taxonomy" id="1783348"/>
    <lineage>
        <taxon>Bacteria</taxon>
        <taxon>Bacillati</taxon>
        <taxon>Actinomycetota</taxon>
        <taxon>Actinomycetes</taxon>
        <taxon>Mycobacteriales</taxon>
        <taxon>Corynebacteriaceae</taxon>
        <taxon>Corynebacterium</taxon>
    </lineage>
</organism>
<evidence type="ECO:0000259" key="3">
    <source>
        <dbReference type="Pfam" id="PF24837"/>
    </source>
</evidence>